<dbReference type="GO" id="GO:0042956">
    <property type="term" value="P:maltodextrin transmembrane transport"/>
    <property type="evidence" value="ECO:0007669"/>
    <property type="project" value="TreeGrafter"/>
</dbReference>
<dbReference type="Pfam" id="PF00528">
    <property type="entry name" value="BPD_transp_1"/>
    <property type="match status" value="1"/>
</dbReference>
<reference evidence="10" key="1">
    <citation type="submission" date="2016-10" db="EMBL/GenBank/DDBJ databases">
        <title>Sequence of Gallionella enrichment culture.</title>
        <authorList>
            <person name="Poehlein A."/>
            <person name="Muehling M."/>
            <person name="Daniel R."/>
        </authorList>
    </citation>
    <scope>NUCLEOTIDE SEQUENCE</scope>
</reference>
<evidence type="ECO:0000313" key="10">
    <source>
        <dbReference type="EMBL" id="OIQ81023.1"/>
    </source>
</evidence>
<dbReference type="InterPro" id="IPR035277">
    <property type="entry name" value="MalF_N"/>
</dbReference>
<keyword evidence="7 8" id="KW-0472">Membrane</keyword>
<evidence type="ECO:0000256" key="6">
    <source>
        <dbReference type="ARBA" id="ARBA00022989"/>
    </source>
</evidence>
<comment type="caution">
    <text evidence="10">The sequence shown here is derived from an EMBL/GenBank/DDBJ whole genome shotgun (WGS) entry which is preliminary data.</text>
</comment>
<evidence type="ECO:0000256" key="7">
    <source>
        <dbReference type="ARBA" id="ARBA00023136"/>
    </source>
</evidence>
<keyword evidence="6 8" id="KW-1133">Transmembrane helix</keyword>
<keyword evidence="3" id="KW-1003">Cell membrane</keyword>
<dbReference type="Gene3D" id="3.10.650.10">
    <property type="entry name" value="MalF N-terminal region-like"/>
    <property type="match status" value="1"/>
</dbReference>
<dbReference type="Pfam" id="PF16296">
    <property type="entry name" value="TM_PBP2_N"/>
    <property type="match status" value="1"/>
</dbReference>
<proteinExistence type="predicted"/>
<gene>
    <name evidence="10" type="primary">malF_2</name>
    <name evidence="10" type="ORF">GALL_372160</name>
</gene>
<name>A0A1J5QM72_9ZZZZ</name>
<evidence type="ECO:0000256" key="5">
    <source>
        <dbReference type="ARBA" id="ARBA00022692"/>
    </source>
</evidence>
<feature type="transmembrane region" description="Helical" evidence="8">
    <location>
        <begin position="406"/>
        <end position="425"/>
    </location>
</feature>
<protein>
    <submittedName>
        <fullName evidence="10">Maltose transport system permease protein MalF</fullName>
    </submittedName>
</protein>
<feature type="transmembrane region" description="Helical" evidence="8">
    <location>
        <begin position="272"/>
        <end position="298"/>
    </location>
</feature>
<feature type="domain" description="ABC transmembrane type-1" evidence="9">
    <location>
        <begin position="273"/>
        <end position="491"/>
    </location>
</feature>
<evidence type="ECO:0000256" key="4">
    <source>
        <dbReference type="ARBA" id="ARBA00022597"/>
    </source>
</evidence>
<evidence type="ECO:0000259" key="9">
    <source>
        <dbReference type="PROSITE" id="PS50928"/>
    </source>
</evidence>
<keyword evidence="4" id="KW-0762">Sugar transport</keyword>
<dbReference type="EMBL" id="MLJW01000980">
    <property type="protein sequence ID" value="OIQ81023.1"/>
    <property type="molecule type" value="Genomic_DNA"/>
</dbReference>
<dbReference type="InterPro" id="IPR035906">
    <property type="entry name" value="MetI-like_sf"/>
</dbReference>
<dbReference type="PANTHER" id="PTHR47314">
    <property type="entry name" value="MALTOSE/MALTODEXTRIN TRANSPORT SYSTEM PERMEASE PROTEIN MALF"/>
    <property type="match status" value="1"/>
</dbReference>
<feature type="transmembrane region" description="Helical" evidence="8">
    <location>
        <begin position="470"/>
        <end position="492"/>
    </location>
</feature>
<keyword evidence="5 8" id="KW-0812">Transmembrane</keyword>
<keyword evidence="2" id="KW-0813">Transport</keyword>
<dbReference type="AlphaFoldDB" id="A0A1J5QM72"/>
<feature type="transmembrane region" description="Helical" evidence="8">
    <location>
        <begin position="353"/>
        <end position="373"/>
    </location>
</feature>
<evidence type="ECO:0000256" key="1">
    <source>
        <dbReference type="ARBA" id="ARBA00004651"/>
    </source>
</evidence>
<feature type="transmembrane region" description="Helical" evidence="8">
    <location>
        <begin position="31"/>
        <end position="49"/>
    </location>
</feature>
<feature type="transmembrane region" description="Helical" evidence="8">
    <location>
        <begin position="310"/>
        <end position="330"/>
    </location>
</feature>
<dbReference type="SUPFAM" id="SSF161098">
    <property type="entry name" value="MetI-like"/>
    <property type="match status" value="1"/>
</dbReference>
<evidence type="ECO:0000256" key="2">
    <source>
        <dbReference type="ARBA" id="ARBA00022448"/>
    </source>
</evidence>
<dbReference type="Gene3D" id="1.20.58.370">
    <property type="entry name" value="MalF N-terminal region-like"/>
    <property type="match status" value="1"/>
</dbReference>
<dbReference type="CDD" id="cd06261">
    <property type="entry name" value="TM_PBP2"/>
    <property type="match status" value="1"/>
</dbReference>
<evidence type="ECO:0000256" key="3">
    <source>
        <dbReference type="ARBA" id="ARBA00022475"/>
    </source>
</evidence>
<dbReference type="Gene3D" id="1.10.3720.10">
    <property type="entry name" value="MetI-like"/>
    <property type="match status" value="1"/>
</dbReference>
<dbReference type="SUPFAM" id="SSF160964">
    <property type="entry name" value="MalF N-terminal region-like"/>
    <property type="match status" value="1"/>
</dbReference>
<dbReference type="PANTHER" id="PTHR47314:SF1">
    <property type="entry name" value="MALTOSE_MALTODEXTRIN TRANSPORT SYSTEM PERMEASE PROTEIN MALF"/>
    <property type="match status" value="1"/>
</dbReference>
<dbReference type="Gene3D" id="2.40.430.10">
    <property type="entry name" value="D-maltodextrin-binding protein, MBP"/>
    <property type="match status" value="1"/>
</dbReference>
<organism evidence="10">
    <name type="scientific">mine drainage metagenome</name>
    <dbReference type="NCBI Taxonomy" id="410659"/>
    <lineage>
        <taxon>unclassified sequences</taxon>
        <taxon>metagenomes</taxon>
        <taxon>ecological metagenomes</taxon>
    </lineage>
</organism>
<dbReference type="GO" id="GO:1990060">
    <property type="term" value="C:maltose transport complex"/>
    <property type="evidence" value="ECO:0007669"/>
    <property type="project" value="TreeGrafter"/>
</dbReference>
<sequence>MKLILTRLVAFAAINGVGLWSITTLFTLKQWIAMSVVAVLTLLVDFVYLSRKTLASRYLLPGTIFLVLFQIYPVFYTAYTAFTNYSVGHMVTRDEAIQGVIRSYVQPLATGGDFNLTVVHKGDTLGLLLTNTDSKKVYLGTSSGLSAVSNATLDQDGNAIAIPGWQSYQTKDLMDPVLQKRVTSFEVPVSGSSYISADSTSTAIEQVSTVKYDQVRNRLVDSSTGYVFPERSGNFIAPDGTRIDPGWRVNVGTKNFVSVLTDKRISGPFFRVFVWTFVWAGLSVLTTFAMGLALALTLNKKMKGQRIYRSLLVIPYAMPAFLSVLIWGGLLNDDYGLINRTFGSHIPWLFDPFWAKISVLMVNLWLGFPYMFLVTTGALQSIPAEFSEAAAIDGANAWQVFRRINLPLLMVSISPLLIASFAYNFNNFGSIYLLTGGGPAMNGSDVAGATDILISYTYKLAFAVGKGENYGIASTVSIFIFVIVASISAISFRRTRALENMN</sequence>
<feature type="transmembrane region" description="Helical" evidence="8">
    <location>
        <begin position="58"/>
        <end position="79"/>
    </location>
</feature>
<dbReference type="InterPro" id="IPR000515">
    <property type="entry name" value="MetI-like"/>
</dbReference>
<evidence type="ECO:0000256" key="8">
    <source>
        <dbReference type="SAM" id="Phobius"/>
    </source>
</evidence>
<comment type="subcellular location">
    <subcellularLocation>
        <location evidence="1">Cell membrane</location>
        <topology evidence="1">Multi-pass membrane protein</topology>
    </subcellularLocation>
</comment>
<dbReference type="PROSITE" id="PS50928">
    <property type="entry name" value="ABC_TM1"/>
    <property type="match status" value="1"/>
</dbReference>
<accession>A0A1J5QM72</accession>
<dbReference type="GO" id="GO:0015423">
    <property type="term" value="F:ABC-type maltose transporter activity"/>
    <property type="evidence" value="ECO:0007669"/>
    <property type="project" value="TreeGrafter"/>
</dbReference>
<dbReference type="InterPro" id="IPR047103">
    <property type="entry name" value="MalF_P2_sf"/>
</dbReference>
<dbReference type="InterPro" id="IPR032550">
    <property type="entry name" value="TM_PBP2_N"/>
</dbReference>